<dbReference type="EMBL" id="CP011542">
    <property type="protein sequence ID" value="AKK05325.1"/>
    <property type="molecule type" value="Genomic_DNA"/>
</dbReference>
<dbReference type="Pfam" id="PF00005">
    <property type="entry name" value="ABC_tran"/>
    <property type="match status" value="1"/>
</dbReference>
<name>A0A0G3GXQ9_9CORY</name>
<gene>
    <name evidence="11" type="ORF">CMUST_04935</name>
</gene>
<comment type="subcellular location">
    <subcellularLocation>
        <location evidence="1">Cell membrane</location>
        <topology evidence="1">Peripheral membrane protein</topology>
    </subcellularLocation>
</comment>
<keyword evidence="7" id="KW-1278">Translocase</keyword>
<dbReference type="PROSITE" id="PS00211">
    <property type="entry name" value="ABC_TRANSPORTER_1"/>
    <property type="match status" value="1"/>
</dbReference>
<dbReference type="SUPFAM" id="SSF52540">
    <property type="entry name" value="P-loop containing nucleoside triphosphate hydrolases"/>
    <property type="match status" value="1"/>
</dbReference>
<evidence type="ECO:0000256" key="8">
    <source>
        <dbReference type="ARBA" id="ARBA00023136"/>
    </source>
</evidence>
<keyword evidence="4" id="KW-1003">Cell membrane</keyword>
<dbReference type="InterPro" id="IPR003439">
    <property type="entry name" value="ABC_transporter-like_ATP-bd"/>
</dbReference>
<dbReference type="GO" id="GO:0005886">
    <property type="term" value="C:plasma membrane"/>
    <property type="evidence" value="ECO:0007669"/>
    <property type="project" value="UniProtKB-SubCell"/>
</dbReference>
<evidence type="ECO:0000256" key="9">
    <source>
        <dbReference type="ARBA" id="ARBA00023251"/>
    </source>
</evidence>
<reference evidence="11 12" key="1">
    <citation type="journal article" date="2015" name="Genome Announc.">
        <title>Complete Genome Sequence of the Type Strain Corynebacterium mustelae DSM 45274, Isolated from Various Tissues of a Male Ferret with Lethal Sepsis.</title>
        <authorList>
            <person name="Ruckert C."/>
            <person name="Eimer J."/>
            <person name="Winkler A."/>
            <person name="Tauch A."/>
        </authorList>
    </citation>
    <scope>NUCLEOTIDE SEQUENCE [LARGE SCALE GENOMIC DNA]</scope>
    <source>
        <strain evidence="11 12">DSM 45274</strain>
    </source>
</reference>
<comment type="similarity">
    <text evidence="2">Belongs to the ABC transporter superfamily.</text>
</comment>
<dbReference type="InterPro" id="IPR017871">
    <property type="entry name" value="ABC_transporter-like_CS"/>
</dbReference>
<dbReference type="AlphaFoldDB" id="A0A0G3GXQ9"/>
<accession>A0A0G3GXQ9</accession>
<dbReference type="GO" id="GO:0005524">
    <property type="term" value="F:ATP binding"/>
    <property type="evidence" value="ECO:0007669"/>
    <property type="project" value="UniProtKB-KW"/>
</dbReference>
<dbReference type="InterPro" id="IPR003593">
    <property type="entry name" value="AAA+_ATPase"/>
</dbReference>
<evidence type="ECO:0000313" key="11">
    <source>
        <dbReference type="EMBL" id="AKK05325.1"/>
    </source>
</evidence>
<dbReference type="GO" id="GO:0055085">
    <property type="term" value="P:transmembrane transport"/>
    <property type="evidence" value="ECO:0007669"/>
    <property type="project" value="UniProtKB-ARBA"/>
</dbReference>
<dbReference type="GO" id="GO:0046677">
    <property type="term" value="P:response to antibiotic"/>
    <property type="evidence" value="ECO:0007669"/>
    <property type="project" value="UniProtKB-KW"/>
</dbReference>
<dbReference type="PANTHER" id="PTHR42711">
    <property type="entry name" value="ABC TRANSPORTER ATP-BINDING PROTEIN"/>
    <property type="match status" value="1"/>
</dbReference>
<evidence type="ECO:0000256" key="4">
    <source>
        <dbReference type="ARBA" id="ARBA00022475"/>
    </source>
</evidence>
<evidence type="ECO:0000256" key="6">
    <source>
        <dbReference type="ARBA" id="ARBA00022840"/>
    </source>
</evidence>
<dbReference type="PROSITE" id="PS50893">
    <property type="entry name" value="ABC_TRANSPORTER_2"/>
    <property type="match status" value="1"/>
</dbReference>
<dbReference type="SMART" id="SM00382">
    <property type="entry name" value="AAA"/>
    <property type="match status" value="1"/>
</dbReference>
<keyword evidence="12" id="KW-1185">Reference proteome</keyword>
<evidence type="ECO:0000256" key="3">
    <source>
        <dbReference type="ARBA" id="ARBA00022448"/>
    </source>
</evidence>
<feature type="domain" description="ABC transporter" evidence="10">
    <location>
        <begin position="4"/>
        <end position="230"/>
    </location>
</feature>
<dbReference type="InterPro" id="IPR050763">
    <property type="entry name" value="ABC_transporter_ATP-binding"/>
</dbReference>
<organism evidence="11 12">
    <name type="scientific">Corynebacterium mustelae</name>
    <dbReference type="NCBI Taxonomy" id="571915"/>
    <lineage>
        <taxon>Bacteria</taxon>
        <taxon>Bacillati</taxon>
        <taxon>Actinomycetota</taxon>
        <taxon>Actinomycetes</taxon>
        <taxon>Mycobacteriales</taxon>
        <taxon>Corynebacteriaceae</taxon>
        <taxon>Corynebacterium</taxon>
    </lineage>
</organism>
<dbReference type="GO" id="GO:0016887">
    <property type="term" value="F:ATP hydrolysis activity"/>
    <property type="evidence" value="ECO:0007669"/>
    <property type="project" value="InterPro"/>
</dbReference>
<dbReference type="PANTHER" id="PTHR42711:SF5">
    <property type="entry name" value="ABC TRANSPORTER ATP-BINDING PROTEIN NATA"/>
    <property type="match status" value="1"/>
</dbReference>
<protein>
    <submittedName>
        <fullName evidence="11">ABC-type multidrug transport system, ATPase component</fullName>
    </submittedName>
</protein>
<dbReference type="Gene3D" id="3.40.50.300">
    <property type="entry name" value="P-loop containing nucleotide triphosphate hydrolases"/>
    <property type="match status" value="1"/>
</dbReference>
<dbReference type="InterPro" id="IPR027417">
    <property type="entry name" value="P-loop_NTPase"/>
</dbReference>
<reference evidence="12" key="2">
    <citation type="submission" date="2015-05" db="EMBL/GenBank/DDBJ databases">
        <title>Complete genome sequence of Corynebacterium mustelae DSM 45274, isolated from various tissues of a male ferret with lethal sepsis.</title>
        <authorList>
            <person name="Ruckert C."/>
            <person name="Albersmeier A."/>
            <person name="Winkler A."/>
            <person name="Tauch A."/>
        </authorList>
    </citation>
    <scope>NUCLEOTIDE SEQUENCE [LARGE SCALE GENOMIC DNA]</scope>
    <source>
        <strain evidence="12">DSM 45274</strain>
    </source>
</reference>
<evidence type="ECO:0000256" key="7">
    <source>
        <dbReference type="ARBA" id="ARBA00022967"/>
    </source>
</evidence>
<sequence>MTAISCKNLSRKFKELRAVDDVTLTVEKHQIFGLLGPNGCGKTTLLNQIQGLDTPTAGSVSVLGLDPRNQREELMPRIGTQLQEAAVIPRLKVREALSTYASFYSEATTDPSELLAALGLAGTENRRVDKLSGGQRQRVFIALALIHNPELLFFDELTSALDPQSRLTIWEILRNLKAEGRTIMLTTHSMAEAEALCDRVAIMEAGKIIAEDTPQALIAAHTGGSALRLEVSAPPQIELLSAIPGLRRIECTDNVVTATGTADFAPAVITALAEQNITATNMTFTEATLEDVFLGLTGRPLTPRKEQ</sequence>
<dbReference type="Proteomes" id="UP000035199">
    <property type="component" value="Chromosome"/>
</dbReference>
<keyword evidence="6" id="KW-0067">ATP-binding</keyword>
<dbReference type="KEGG" id="cmv:CMUST_04935"/>
<evidence type="ECO:0000256" key="2">
    <source>
        <dbReference type="ARBA" id="ARBA00005417"/>
    </source>
</evidence>
<dbReference type="RefSeq" id="WP_047261557.1">
    <property type="nucleotide sequence ID" value="NZ_CP011542.1"/>
</dbReference>
<proteinExistence type="inferred from homology"/>
<keyword evidence="5" id="KW-0547">Nucleotide-binding</keyword>
<keyword evidence="3" id="KW-0813">Transport</keyword>
<evidence type="ECO:0000259" key="10">
    <source>
        <dbReference type="PROSITE" id="PS50893"/>
    </source>
</evidence>
<dbReference type="STRING" id="571915.CMUST_04935"/>
<dbReference type="FunFam" id="3.40.50.300:FF:000589">
    <property type="entry name" value="ABC transporter, ATP-binding subunit"/>
    <property type="match status" value="1"/>
</dbReference>
<evidence type="ECO:0000256" key="1">
    <source>
        <dbReference type="ARBA" id="ARBA00004202"/>
    </source>
</evidence>
<evidence type="ECO:0000256" key="5">
    <source>
        <dbReference type="ARBA" id="ARBA00022741"/>
    </source>
</evidence>
<evidence type="ECO:0000313" key="12">
    <source>
        <dbReference type="Proteomes" id="UP000035199"/>
    </source>
</evidence>
<dbReference type="CDD" id="cd03230">
    <property type="entry name" value="ABC_DR_subfamily_A"/>
    <property type="match status" value="1"/>
</dbReference>
<keyword evidence="9" id="KW-0046">Antibiotic resistance</keyword>
<keyword evidence="8" id="KW-0472">Membrane</keyword>
<dbReference type="PATRIC" id="fig|571915.4.peg.1045"/>